<name>A0ABN1GJB4_9ACTN</name>
<evidence type="ECO:0000313" key="2">
    <source>
        <dbReference type="EMBL" id="GAA0612610.1"/>
    </source>
</evidence>
<evidence type="ECO:0000256" key="1">
    <source>
        <dbReference type="SAM" id="Phobius"/>
    </source>
</evidence>
<feature type="transmembrane region" description="Helical" evidence="1">
    <location>
        <begin position="52"/>
        <end position="76"/>
    </location>
</feature>
<dbReference type="Proteomes" id="UP001500668">
    <property type="component" value="Unassembled WGS sequence"/>
</dbReference>
<evidence type="ECO:0000313" key="3">
    <source>
        <dbReference type="Proteomes" id="UP001500668"/>
    </source>
</evidence>
<protein>
    <submittedName>
        <fullName evidence="2">Uncharacterized protein</fullName>
    </submittedName>
</protein>
<sequence>MIAVVDAVDPATQQLLISVHAPGAPTPSLTNAQRAFVKEPVCSTVWPMDGQWAVVVGAGLGASGAVVGALVSWFNVRLQARVQLRAAQLEHAAQRESETIARKRSAYADLILTTDATRRQMRMVRQHMRTNWPTRGTDSEFQEKRTFVHDRIREMQAAEWVLRLMLADEEQASVTDLVNAVYTTHQALIDDADAWLAGDQTEESRAARDTERYQATTQALQTEMMSFANSVHTRLYRSEPPSG</sequence>
<dbReference type="RefSeq" id="WP_344076456.1">
    <property type="nucleotide sequence ID" value="NZ_BAAACA010000034.1"/>
</dbReference>
<keyword evidence="1" id="KW-0812">Transmembrane</keyword>
<keyword evidence="3" id="KW-1185">Reference proteome</keyword>
<organism evidence="2 3">
    <name type="scientific">Streptomyces crystallinus</name>
    <dbReference type="NCBI Taxonomy" id="68191"/>
    <lineage>
        <taxon>Bacteria</taxon>
        <taxon>Bacillati</taxon>
        <taxon>Actinomycetota</taxon>
        <taxon>Actinomycetes</taxon>
        <taxon>Kitasatosporales</taxon>
        <taxon>Streptomycetaceae</taxon>
        <taxon>Streptomyces</taxon>
    </lineage>
</organism>
<dbReference type="EMBL" id="BAAACA010000034">
    <property type="protein sequence ID" value="GAA0612610.1"/>
    <property type="molecule type" value="Genomic_DNA"/>
</dbReference>
<keyword evidence="1" id="KW-0472">Membrane</keyword>
<proteinExistence type="predicted"/>
<gene>
    <name evidence="2" type="ORF">GCM10010394_48060</name>
</gene>
<keyword evidence="1" id="KW-1133">Transmembrane helix</keyword>
<accession>A0ABN1GJB4</accession>
<reference evidence="3" key="1">
    <citation type="journal article" date="2019" name="Int. J. Syst. Evol. Microbiol.">
        <title>The Global Catalogue of Microorganisms (GCM) 10K type strain sequencing project: providing services to taxonomists for standard genome sequencing and annotation.</title>
        <authorList>
            <consortium name="The Broad Institute Genomics Platform"/>
            <consortium name="The Broad Institute Genome Sequencing Center for Infectious Disease"/>
            <person name="Wu L."/>
            <person name="Ma J."/>
        </authorList>
    </citation>
    <scope>NUCLEOTIDE SEQUENCE [LARGE SCALE GENOMIC DNA]</scope>
    <source>
        <strain evidence="3">JCM 5067</strain>
    </source>
</reference>
<comment type="caution">
    <text evidence="2">The sequence shown here is derived from an EMBL/GenBank/DDBJ whole genome shotgun (WGS) entry which is preliminary data.</text>
</comment>